<organism evidence="3 4">
    <name type="scientific">Paractinoplanes atraurantiacus</name>
    <dbReference type="NCBI Taxonomy" id="1036182"/>
    <lineage>
        <taxon>Bacteria</taxon>
        <taxon>Bacillati</taxon>
        <taxon>Actinomycetota</taxon>
        <taxon>Actinomycetes</taxon>
        <taxon>Micromonosporales</taxon>
        <taxon>Micromonosporaceae</taxon>
        <taxon>Paractinoplanes</taxon>
    </lineage>
</organism>
<sequence length="250" mass="27023">MGDGPIKDMFELLHVAKGVDVISMKVPETEHGLSMCDPDSGRVVIAVATTPHPMRQRSSIAHELGHLLAGDLDQAEPLTPGERSPAEIRADAFARHLLLPLNAIRRRFVADRTSAKVSLTDLSDLVQEFEVSAHIAVTQLRTLKLIDTDTCSAWSTRSVANLATTFGWGSQYSALAADSSVPRAPQALMARAVEGYHRGVLGINELAAWYGRDPSELEAELGAPRPLAEIDDWDDDAPLFPDGELGDIPS</sequence>
<keyword evidence="4" id="KW-1185">Reference proteome</keyword>
<evidence type="ECO:0000313" key="4">
    <source>
        <dbReference type="Proteomes" id="UP000219612"/>
    </source>
</evidence>
<proteinExistence type="predicted"/>
<accession>A0A285KHZ7</accession>
<dbReference type="Pfam" id="PF06114">
    <property type="entry name" value="Peptidase_M78"/>
    <property type="match status" value="1"/>
</dbReference>
<reference evidence="3 4" key="1">
    <citation type="submission" date="2017-09" db="EMBL/GenBank/DDBJ databases">
        <authorList>
            <person name="Ehlers B."/>
            <person name="Leendertz F.H."/>
        </authorList>
    </citation>
    <scope>NUCLEOTIDE SEQUENCE [LARGE SCALE GENOMIC DNA]</scope>
    <source>
        <strain evidence="3 4">CGMCC 4.6857</strain>
    </source>
</reference>
<dbReference type="Proteomes" id="UP000219612">
    <property type="component" value="Unassembled WGS sequence"/>
</dbReference>
<dbReference type="Gene3D" id="1.10.10.2910">
    <property type="match status" value="1"/>
</dbReference>
<dbReference type="AlphaFoldDB" id="A0A285KHZ7"/>
<dbReference type="InterPro" id="IPR052345">
    <property type="entry name" value="Rad_response_metalloprotease"/>
</dbReference>
<dbReference type="PANTHER" id="PTHR43236:SF2">
    <property type="entry name" value="BLL0069 PROTEIN"/>
    <property type="match status" value="1"/>
</dbReference>
<protein>
    <recommendedName>
        <fullName evidence="2">IrrE N-terminal-like domain-containing protein</fullName>
    </recommendedName>
</protein>
<evidence type="ECO:0000313" key="3">
    <source>
        <dbReference type="EMBL" id="SNY72239.1"/>
    </source>
</evidence>
<dbReference type="InterPro" id="IPR010359">
    <property type="entry name" value="IrrE_HExxH"/>
</dbReference>
<evidence type="ECO:0000259" key="2">
    <source>
        <dbReference type="Pfam" id="PF06114"/>
    </source>
</evidence>
<feature type="domain" description="IrrE N-terminal-like" evidence="2">
    <location>
        <begin position="18"/>
        <end position="137"/>
    </location>
</feature>
<dbReference type="PANTHER" id="PTHR43236">
    <property type="entry name" value="ANTITOXIN HIGA1"/>
    <property type="match status" value="1"/>
</dbReference>
<name>A0A285KHZ7_9ACTN</name>
<evidence type="ECO:0000256" key="1">
    <source>
        <dbReference type="SAM" id="MobiDB-lite"/>
    </source>
</evidence>
<feature type="region of interest" description="Disordered" evidence="1">
    <location>
        <begin position="221"/>
        <end position="250"/>
    </location>
</feature>
<dbReference type="EMBL" id="OBDY01000042">
    <property type="protein sequence ID" value="SNY72239.1"/>
    <property type="molecule type" value="Genomic_DNA"/>
</dbReference>
<gene>
    <name evidence="3" type="ORF">SAMN05421748_14215</name>
</gene>